<reference evidence="3 4" key="2">
    <citation type="submission" date="2017-02" db="EMBL/GenBank/DDBJ databases">
        <title>Draft genome sequence of Streptomyces phaeoluteigriseus type strain DSM41896.</title>
        <authorList>
            <person name="Salih T.S."/>
            <person name="Algora Gallardo L."/>
            <person name="Melo Santos T."/>
            <person name="Filgueira Martinez S."/>
            <person name="Herron P.R."/>
        </authorList>
    </citation>
    <scope>NUCLEOTIDE SEQUENCE [LARGE SCALE GENOMIC DNA]</scope>
    <source>
        <strain evidence="3 4">DSM 41896</strain>
    </source>
</reference>
<dbReference type="NCBIfam" id="NF033634">
    <property type="entry name" value="SLATT_1"/>
    <property type="match status" value="1"/>
</dbReference>
<evidence type="ECO:0008006" key="5">
    <source>
        <dbReference type="Google" id="ProtNLM"/>
    </source>
</evidence>
<comment type="caution">
    <text evidence="3">The sequence shown here is derived from an EMBL/GenBank/DDBJ whole genome shotgun (WGS) entry which is preliminary data.</text>
</comment>
<evidence type="ECO:0000313" key="4">
    <source>
        <dbReference type="Proteomes" id="UP000184286"/>
    </source>
</evidence>
<organism evidence="3 4">
    <name type="scientific">Streptomyces phaeoluteigriseus</name>
    <dbReference type="NCBI Taxonomy" id="114686"/>
    <lineage>
        <taxon>Bacteria</taxon>
        <taxon>Bacillati</taxon>
        <taxon>Actinomycetota</taxon>
        <taxon>Actinomycetes</taxon>
        <taxon>Kitasatosporales</taxon>
        <taxon>Streptomycetaceae</taxon>
        <taxon>Streptomyces</taxon>
        <taxon>Streptomyces aurantiacus group</taxon>
    </lineage>
</organism>
<proteinExistence type="predicted"/>
<feature type="domain" description="SMODS and SLOG-associating 2TM effector" evidence="2">
    <location>
        <begin position="14"/>
        <end position="170"/>
    </location>
</feature>
<dbReference type="NCBIfam" id="NF033610">
    <property type="entry name" value="SLATT_3"/>
    <property type="match status" value="1"/>
</dbReference>
<protein>
    <recommendedName>
        <fullName evidence="5">DUF4231 domain-containing protein</fullName>
    </recommendedName>
</protein>
<evidence type="ECO:0000259" key="1">
    <source>
        <dbReference type="Pfam" id="PF18181"/>
    </source>
</evidence>
<sequence length="308" mass="34123">MPPQQSPLAERELPGIFASADEISKQSQKEYLRWTRGRLQLAVLAATGGIAAASSRDDGWPETTFTCIALISFVTALILEVHLLRDRPEERWYHGRAIAESAKTLAWRYMAIAEPFPASLTPDRAEDVLLARIQDLFAESSPNLPGLSVGSSQVTPRMRQIRASDLPARKATYLSLRVSDQQAWYEKKARENESDAKRWRLTLVSFEILGIATTVITLLDITNLDMGATLAAAIAAGGAWLEVKQYDNLSSAYALTAAELSFVRATGESISDEEKWSDYVVSAEQAISREHTMWLARRVGLRAARRNG</sequence>
<name>A0A1V6MRL6_9ACTN</name>
<reference evidence="4" key="1">
    <citation type="submission" date="2016-11" db="EMBL/GenBank/DDBJ databases">
        <authorList>
            <person name="Schniete J.K."/>
            <person name="Salih T."/>
            <person name="Algora Gallardo L."/>
            <person name="Martinez Fernandez S."/>
            <person name="Herron P.R."/>
        </authorList>
    </citation>
    <scope>NUCLEOTIDE SEQUENCE [LARGE SCALE GENOMIC DNA]</scope>
    <source>
        <strain evidence="4">DSM 41896</strain>
    </source>
</reference>
<dbReference type="AlphaFoldDB" id="A0A1V6MRL6"/>
<dbReference type="Pfam" id="PF18181">
    <property type="entry name" value="SLATT_1"/>
    <property type="match status" value="1"/>
</dbReference>
<dbReference type="STRING" id="114686.BM536_023940"/>
<feature type="domain" description="SMODS and SLOG-associating 2TM effector" evidence="1">
    <location>
        <begin position="173"/>
        <end position="294"/>
    </location>
</feature>
<accession>A0A1V6MRL6</accession>
<dbReference type="EMBL" id="MPOH02000015">
    <property type="protein sequence ID" value="OQD55098.1"/>
    <property type="molecule type" value="Genomic_DNA"/>
</dbReference>
<dbReference type="InterPro" id="IPR041116">
    <property type="entry name" value="SLATT_3"/>
</dbReference>
<gene>
    <name evidence="3" type="ORF">BM536_023940</name>
</gene>
<evidence type="ECO:0000259" key="2">
    <source>
        <dbReference type="Pfam" id="PF18184"/>
    </source>
</evidence>
<dbReference type="InterPro" id="IPR040884">
    <property type="entry name" value="SLATT_1"/>
</dbReference>
<dbReference type="Pfam" id="PF18184">
    <property type="entry name" value="SLATT_3"/>
    <property type="match status" value="1"/>
</dbReference>
<dbReference type="Proteomes" id="UP000184286">
    <property type="component" value="Unassembled WGS sequence"/>
</dbReference>
<evidence type="ECO:0000313" key="3">
    <source>
        <dbReference type="EMBL" id="OQD55098.1"/>
    </source>
</evidence>